<proteinExistence type="predicted"/>
<name>A0A6C0I3M6_9ZZZZ</name>
<dbReference type="EMBL" id="MN740079">
    <property type="protein sequence ID" value="QHT87005.1"/>
    <property type="molecule type" value="Genomic_DNA"/>
</dbReference>
<accession>A0A6C0I3M6</accession>
<protein>
    <submittedName>
        <fullName evidence="1">Uncharacterized protein</fullName>
    </submittedName>
</protein>
<sequence>MSEKEQQSYRYDVATGEMKQDGTYSTQTKTYQPGITNPSIPFYIIKHEITADTYDQRGNILIPGGKEEEVKSPVTLIETDNSEKARYLYNLEPIGPKFRHTPGY</sequence>
<dbReference type="AlphaFoldDB" id="A0A6C0I3M6"/>
<reference evidence="1" key="1">
    <citation type="journal article" date="2020" name="Nature">
        <title>Giant virus diversity and host interactions through global metagenomics.</title>
        <authorList>
            <person name="Schulz F."/>
            <person name="Roux S."/>
            <person name="Paez-Espino D."/>
            <person name="Jungbluth S."/>
            <person name="Walsh D.A."/>
            <person name="Denef V.J."/>
            <person name="McMahon K.D."/>
            <person name="Konstantinidis K.T."/>
            <person name="Eloe-Fadrosh E.A."/>
            <person name="Kyrpides N.C."/>
            <person name="Woyke T."/>
        </authorList>
    </citation>
    <scope>NUCLEOTIDE SEQUENCE</scope>
    <source>
        <strain evidence="1">GVMAG-M-3300023184-18</strain>
    </source>
</reference>
<organism evidence="1">
    <name type="scientific">viral metagenome</name>
    <dbReference type="NCBI Taxonomy" id="1070528"/>
    <lineage>
        <taxon>unclassified sequences</taxon>
        <taxon>metagenomes</taxon>
        <taxon>organismal metagenomes</taxon>
    </lineage>
</organism>
<evidence type="ECO:0000313" key="1">
    <source>
        <dbReference type="EMBL" id="QHT87005.1"/>
    </source>
</evidence>